<reference evidence="1 2" key="1">
    <citation type="submission" date="2017-01" db="EMBL/GenBank/DDBJ databases">
        <authorList>
            <person name="Mah S.A."/>
            <person name="Swanson W.J."/>
            <person name="Moy G.W."/>
            <person name="Vacquier V.D."/>
        </authorList>
    </citation>
    <scope>NUCLEOTIDE SEQUENCE [LARGE SCALE GENOMIC DNA]</scope>
    <source>
        <strain evidence="1 2">DCY110</strain>
    </source>
</reference>
<protein>
    <submittedName>
        <fullName evidence="1">Phage tail protein</fullName>
    </submittedName>
</protein>
<dbReference type="Proteomes" id="UP000186609">
    <property type="component" value="Chromosome"/>
</dbReference>
<gene>
    <name evidence="1" type="ORF">RD110_18595</name>
</gene>
<name>A0A1P8JYY8_9BURK</name>
<proteinExistence type="predicted"/>
<dbReference type="InterPro" id="IPR019596">
    <property type="entry name" value="Phage_Mu_GpM_tail_tub"/>
</dbReference>
<organism evidence="1 2">
    <name type="scientific">Rhodoferax koreensis</name>
    <dbReference type="NCBI Taxonomy" id="1842727"/>
    <lineage>
        <taxon>Bacteria</taxon>
        <taxon>Pseudomonadati</taxon>
        <taxon>Pseudomonadota</taxon>
        <taxon>Betaproteobacteria</taxon>
        <taxon>Burkholderiales</taxon>
        <taxon>Comamonadaceae</taxon>
        <taxon>Rhodoferax</taxon>
    </lineage>
</organism>
<accession>A0A1P8JYY8</accession>
<evidence type="ECO:0000313" key="1">
    <source>
        <dbReference type="EMBL" id="APW38964.1"/>
    </source>
</evidence>
<dbReference type="STRING" id="1842727.RD110_18595"/>
<evidence type="ECO:0000313" key="2">
    <source>
        <dbReference type="Proteomes" id="UP000186609"/>
    </source>
</evidence>
<dbReference type="KEGG" id="rhy:RD110_18595"/>
<dbReference type="RefSeq" id="WP_076200984.1">
    <property type="nucleotide sequence ID" value="NZ_CP019236.1"/>
</dbReference>
<keyword evidence="2" id="KW-1185">Reference proteome</keyword>
<dbReference type="AlphaFoldDB" id="A0A1P8JYY8"/>
<dbReference type="OrthoDB" id="8688567at2"/>
<sequence>MADRIAGVCYIKVDGVQLEVKGGLECPIMAVKREPMMSSGGPVGYKETPLFPFVKLTAVFTRDFPIAKLQAGTDMTCTAEFANGKVYVLSGAWLANEASGKGEEGEVELEFNGTNGAWQ</sequence>
<dbReference type="EMBL" id="CP019236">
    <property type="protein sequence ID" value="APW38964.1"/>
    <property type="molecule type" value="Genomic_DNA"/>
</dbReference>
<dbReference type="Pfam" id="PF10618">
    <property type="entry name" value="Tail_tube"/>
    <property type="match status" value="1"/>
</dbReference>